<comment type="caution">
    <text evidence="2">The sequence shown here is derived from an EMBL/GenBank/DDBJ whole genome shotgun (WGS) entry which is preliminary data.</text>
</comment>
<accession>A0AAW4FAJ0</accession>
<gene>
    <name evidence="1" type="ORF">JNA68_28100</name>
    <name evidence="2" type="ORF">JNA68_28115</name>
</gene>
<evidence type="ECO:0000313" key="1">
    <source>
        <dbReference type="EMBL" id="MBL6206977.1"/>
    </source>
</evidence>
<name>A0AAW4FAJ0_ECOLX</name>
<dbReference type="Pfam" id="PF02667">
    <property type="entry name" value="SCFA_trans"/>
    <property type="match status" value="1"/>
</dbReference>
<evidence type="ECO:0000313" key="2">
    <source>
        <dbReference type="EMBL" id="MBL6206980.1"/>
    </source>
</evidence>
<reference evidence="2" key="1">
    <citation type="submission" date="2021-01" db="EMBL/GenBank/DDBJ databases">
        <title>Genomes of Escherichia coli STEC strains from raw meat-based diets for companion animals.</title>
        <authorList>
            <person name="Stevens M.J.A."/>
            <person name="Stephan R."/>
        </authorList>
    </citation>
    <scope>NUCLEOTIDE SEQUENCE</scope>
    <source>
        <strain evidence="2">ATC7-7</strain>
    </source>
</reference>
<dbReference type="RefSeq" id="WP_202850498.1">
    <property type="nucleotide sequence ID" value="NZ_JAETYU010000187.1"/>
</dbReference>
<evidence type="ECO:0000313" key="3">
    <source>
        <dbReference type="Proteomes" id="UP000655659"/>
    </source>
</evidence>
<dbReference type="EMBL" id="JAETYU010000187">
    <property type="protein sequence ID" value="MBL6206977.1"/>
    <property type="molecule type" value="Genomic_DNA"/>
</dbReference>
<dbReference type="InterPro" id="IPR006160">
    <property type="entry name" value="SCFA_transpt_AtoE"/>
</dbReference>
<dbReference type="Proteomes" id="UP000655659">
    <property type="component" value="Unassembled WGS sequence"/>
</dbReference>
<feature type="non-terminal residue" evidence="2">
    <location>
        <position position="26"/>
    </location>
</feature>
<proteinExistence type="predicted"/>
<organism evidence="2 3">
    <name type="scientific">Escherichia coli</name>
    <dbReference type="NCBI Taxonomy" id="562"/>
    <lineage>
        <taxon>Bacteria</taxon>
        <taxon>Pseudomonadati</taxon>
        <taxon>Pseudomonadota</taxon>
        <taxon>Gammaproteobacteria</taxon>
        <taxon>Enterobacterales</taxon>
        <taxon>Enterobacteriaceae</taxon>
        <taxon>Escherichia</taxon>
    </lineage>
</organism>
<dbReference type="EMBL" id="JAETYU010000188">
    <property type="protein sequence ID" value="MBL6206980.1"/>
    <property type="molecule type" value="Genomic_DNA"/>
</dbReference>
<dbReference type="AlphaFoldDB" id="A0AAW4FAJ0"/>
<protein>
    <submittedName>
        <fullName evidence="2">TIGR00366 family protein</fullName>
    </submittedName>
</protein>
<sequence length="26" mass="3155">MIGRISRFMTRFVSRWLPDPLIFAML</sequence>